<name>A0A9D2G6M2_9FIRM</name>
<proteinExistence type="predicted"/>
<dbReference type="AlphaFoldDB" id="A0A9D2G6M2"/>
<protein>
    <submittedName>
        <fullName evidence="1">Uncharacterized protein</fullName>
    </submittedName>
</protein>
<reference evidence="1" key="2">
    <citation type="submission" date="2021-04" db="EMBL/GenBank/DDBJ databases">
        <authorList>
            <person name="Gilroy R."/>
        </authorList>
    </citation>
    <scope>NUCLEOTIDE SEQUENCE</scope>
    <source>
        <strain evidence="1">ChiW7-2402</strain>
    </source>
</reference>
<organism evidence="1 2">
    <name type="scientific">Candidatus Gallimonas intestinavium</name>
    <dbReference type="NCBI Taxonomy" id="2838603"/>
    <lineage>
        <taxon>Bacteria</taxon>
        <taxon>Bacillati</taxon>
        <taxon>Bacillota</taxon>
        <taxon>Clostridia</taxon>
        <taxon>Candidatus Gallimonas</taxon>
    </lineage>
</organism>
<dbReference type="EMBL" id="DXBB01000093">
    <property type="protein sequence ID" value="HIZ73256.1"/>
    <property type="molecule type" value="Genomic_DNA"/>
</dbReference>
<comment type="caution">
    <text evidence="1">The sequence shown here is derived from an EMBL/GenBank/DDBJ whole genome shotgun (WGS) entry which is preliminary data.</text>
</comment>
<reference evidence="1" key="1">
    <citation type="journal article" date="2021" name="PeerJ">
        <title>Extensive microbial diversity within the chicken gut microbiome revealed by metagenomics and culture.</title>
        <authorList>
            <person name="Gilroy R."/>
            <person name="Ravi A."/>
            <person name="Getino M."/>
            <person name="Pursley I."/>
            <person name="Horton D.L."/>
            <person name="Alikhan N.F."/>
            <person name="Baker D."/>
            <person name="Gharbi K."/>
            <person name="Hall N."/>
            <person name="Watson M."/>
            <person name="Adriaenssens E.M."/>
            <person name="Foster-Nyarko E."/>
            <person name="Jarju S."/>
            <person name="Secka A."/>
            <person name="Antonio M."/>
            <person name="Oren A."/>
            <person name="Chaudhuri R.R."/>
            <person name="La Ragione R."/>
            <person name="Hildebrand F."/>
            <person name="Pallen M.J."/>
        </authorList>
    </citation>
    <scope>NUCLEOTIDE SEQUENCE</scope>
    <source>
        <strain evidence="1">ChiW7-2402</strain>
    </source>
</reference>
<evidence type="ECO:0000313" key="1">
    <source>
        <dbReference type="EMBL" id="HIZ73256.1"/>
    </source>
</evidence>
<sequence>YVANVSRYQLCYIPEVVKDGFCAAPSLCQMRHAPENILMIPHSPQKSKRFAERRKKNPLLRLGHFHLC</sequence>
<dbReference type="Proteomes" id="UP000824102">
    <property type="component" value="Unassembled WGS sequence"/>
</dbReference>
<accession>A0A9D2G6M2</accession>
<feature type="non-terminal residue" evidence="1">
    <location>
        <position position="1"/>
    </location>
</feature>
<gene>
    <name evidence="1" type="ORF">H9964_06725</name>
</gene>
<evidence type="ECO:0000313" key="2">
    <source>
        <dbReference type="Proteomes" id="UP000824102"/>
    </source>
</evidence>